<feature type="transmembrane region" description="Helical" evidence="1">
    <location>
        <begin position="101"/>
        <end position="122"/>
    </location>
</feature>
<sequence>MTRLNIGWKPLAWSAAALLLLLTIPTPLSGLTFFMIMAPFTVLYTLLRPAVFAAYAAVVGAAAFLLLGSYGLTVLVVGLFFLVPTIVMGHMYKKKSKARTVVLAGFGVILAQMLINLVIISMEFRVNLSAELSKLLAVSLGDVEKAGMLPAGWAAQTAHTLADAFIQMLPLFVLLFSFLLAVINHGLARRALRISGVEVPALPRAKDWKLPRSLFWYFLIALLLSYTVPRQGSAYWTIVSANLLPLLILVFTVQAIGFLYYLADAKRWPKVVPVLIAVPLVCLNVPVYIVGLLDVAFPLRRYFVK</sequence>
<comment type="caution">
    <text evidence="2">The sequence shown here is derived from an EMBL/GenBank/DDBJ whole genome shotgun (WGS) entry which is preliminary data.</text>
</comment>
<keyword evidence="1" id="KW-0812">Transmembrane</keyword>
<feature type="transmembrane region" description="Helical" evidence="1">
    <location>
        <begin position="274"/>
        <end position="297"/>
    </location>
</feature>
<keyword evidence="1" id="KW-0472">Membrane</keyword>
<keyword evidence="3" id="KW-1185">Reference proteome</keyword>
<evidence type="ECO:0000313" key="2">
    <source>
        <dbReference type="EMBL" id="TJY41724.1"/>
    </source>
</evidence>
<feature type="transmembrane region" description="Helical" evidence="1">
    <location>
        <begin position="214"/>
        <end position="229"/>
    </location>
</feature>
<feature type="transmembrane region" description="Helical" evidence="1">
    <location>
        <begin position="164"/>
        <end position="183"/>
    </location>
</feature>
<feature type="transmembrane region" description="Helical" evidence="1">
    <location>
        <begin position="235"/>
        <end position="262"/>
    </location>
</feature>
<protein>
    <submittedName>
        <fullName evidence="2">DUF2232 domain-containing protein</fullName>
    </submittedName>
</protein>
<reference evidence="2 3" key="1">
    <citation type="submission" date="2019-04" db="EMBL/GenBank/DDBJ databases">
        <title>Cohnella sp. nov., isolated from soil.</title>
        <authorList>
            <person name="Kim W."/>
        </authorList>
    </citation>
    <scope>NUCLEOTIDE SEQUENCE [LARGE SCALE GENOMIC DNA]</scope>
    <source>
        <strain evidence="2 3">CAU 1483</strain>
    </source>
</reference>
<dbReference type="PANTHER" id="PTHR41324:SF1">
    <property type="entry name" value="DUF2232 DOMAIN-CONTAINING PROTEIN"/>
    <property type="match status" value="1"/>
</dbReference>
<dbReference type="Proteomes" id="UP000309673">
    <property type="component" value="Unassembled WGS sequence"/>
</dbReference>
<evidence type="ECO:0000256" key="1">
    <source>
        <dbReference type="SAM" id="Phobius"/>
    </source>
</evidence>
<dbReference type="EMBL" id="SUPK01000005">
    <property type="protein sequence ID" value="TJY41724.1"/>
    <property type="molecule type" value="Genomic_DNA"/>
</dbReference>
<evidence type="ECO:0000313" key="3">
    <source>
        <dbReference type="Proteomes" id="UP000309673"/>
    </source>
</evidence>
<dbReference type="OrthoDB" id="2987886at2"/>
<feature type="transmembrane region" description="Helical" evidence="1">
    <location>
        <begin position="54"/>
        <end position="81"/>
    </location>
</feature>
<dbReference type="AlphaFoldDB" id="A0A4U0FBZ3"/>
<keyword evidence="1" id="KW-1133">Transmembrane helix</keyword>
<name>A0A4U0FBZ3_9BACL</name>
<gene>
    <name evidence="2" type="ORF">E5161_10940</name>
</gene>
<dbReference type="InterPro" id="IPR018710">
    <property type="entry name" value="DUF2232"/>
</dbReference>
<accession>A0A4U0FBZ3</accession>
<proteinExistence type="predicted"/>
<dbReference type="PANTHER" id="PTHR41324">
    <property type="entry name" value="MEMBRANE PROTEIN-RELATED"/>
    <property type="match status" value="1"/>
</dbReference>
<organism evidence="2 3">
    <name type="scientific">Cohnella pontilimi</name>
    <dbReference type="NCBI Taxonomy" id="2564100"/>
    <lineage>
        <taxon>Bacteria</taxon>
        <taxon>Bacillati</taxon>
        <taxon>Bacillota</taxon>
        <taxon>Bacilli</taxon>
        <taxon>Bacillales</taxon>
        <taxon>Paenibacillaceae</taxon>
        <taxon>Cohnella</taxon>
    </lineage>
</organism>
<dbReference type="Pfam" id="PF09991">
    <property type="entry name" value="DUF2232"/>
    <property type="match status" value="1"/>
</dbReference>